<reference evidence="4" key="1">
    <citation type="submission" date="2016-10" db="EMBL/GenBank/DDBJ databases">
        <authorList>
            <person name="Varghese N."/>
            <person name="Submissions S."/>
        </authorList>
    </citation>
    <scope>NUCLEOTIDE SEQUENCE [LARGE SCALE GENOMIC DNA]</scope>
    <source>
        <strain evidence="4">DS-12</strain>
    </source>
</reference>
<feature type="region of interest" description="Disordered" evidence="1">
    <location>
        <begin position="27"/>
        <end position="99"/>
    </location>
</feature>
<feature type="signal peptide" evidence="2">
    <location>
        <begin position="1"/>
        <end position="23"/>
    </location>
</feature>
<proteinExistence type="predicted"/>
<evidence type="ECO:0000256" key="1">
    <source>
        <dbReference type="SAM" id="MobiDB-lite"/>
    </source>
</evidence>
<gene>
    <name evidence="3" type="ORF">SAMN05421741_104154</name>
</gene>
<evidence type="ECO:0000256" key="2">
    <source>
        <dbReference type="SAM" id="SignalP"/>
    </source>
</evidence>
<keyword evidence="4" id="KW-1185">Reference proteome</keyword>
<dbReference type="Proteomes" id="UP000199036">
    <property type="component" value="Unassembled WGS sequence"/>
</dbReference>
<protein>
    <recommendedName>
        <fullName evidence="5">Lipoprotein</fullName>
    </recommendedName>
</protein>
<evidence type="ECO:0000313" key="3">
    <source>
        <dbReference type="EMBL" id="SFN36878.1"/>
    </source>
</evidence>
<dbReference type="PROSITE" id="PS51257">
    <property type="entry name" value="PROKAR_LIPOPROTEIN"/>
    <property type="match status" value="1"/>
</dbReference>
<feature type="compositionally biased region" description="Low complexity" evidence="1">
    <location>
        <begin position="87"/>
        <end position="99"/>
    </location>
</feature>
<feature type="chain" id="PRO_5011578534" description="Lipoprotein" evidence="2">
    <location>
        <begin position="24"/>
        <end position="99"/>
    </location>
</feature>
<sequence>MKKILFKYLFISALALTFTATIACRDNKNTDDVNRYDSLPEQERMYDDPDPLNEQDVSGGTIDNHQGSSIDATDNMNDNDTIDRRNSSSNSNQSTQDNR</sequence>
<organism evidence="3 4">
    <name type="scientific">Paenimyroides ummariense</name>
    <dbReference type="NCBI Taxonomy" id="913024"/>
    <lineage>
        <taxon>Bacteria</taxon>
        <taxon>Pseudomonadati</taxon>
        <taxon>Bacteroidota</taxon>
        <taxon>Flavobacteriia</taxon>
        <taxon>Flavobacteriales</taxon>
        <taxon>Flavobacteriaceae</taxon>
        <taxon>Paenimyroides</taxon>
    </lineage>
</organism>
<accession>A0A1I4YFS4</accession>
<evidence type="ECO:0000313" key="4">
    <source>
        <dbReference type="Proteomes" id="UP000199036"/>
    </source>
</evidence>
<evidence type="ECO:0008006" key="5">
    <source>
        <dbReference type="Google" id="ProtNLM"/>
    </source>
</evidence>
<dbReference type="RefSeq" id="WP_091519960.1">
    <property type="nucleotide sequence ID" value="NZ_FOVI01000004.1"/>
</dbReference>
<feature type="compositionally biased region" description="Polar residues" evidence="1">
    <location>
        <begin position="55"/>
        <end position="76"/>
    </location>
</feature>
<keyword evidence="2" id="KW-0732">Signal</keyword>
<name>A0A1I4YFS4_9FLAO</name>
<dbReference type="EMBL" id="FOVI01000004">
    <property type="protein sequence ID" value="SFN36878.1"/>
    <property type="molecule type" value="Genomic_DNA"/>
</dbReference>
<dbReference type="AlphaFoldDB" id="A0A1I4YFS4"/>
<dbReference type="OrthoDB" id="9871299at2"/>